<accession>A0A4Y2UY29</accession>
<feature type="transmembrane region" description="Helical" evidence="2">
    <location>
        <begin position="26"/>
        <end position="44"/>
    </location>
</feature>
<evidence type="ECO:0000256" key="1">
    <source>
        <dbReference type="SAM" id="MobiDB-lite"/>
    </source>
</evidence>
<keyword evidence="2" id="KW-0472">Membrane</keyword>
<reference evidence="3 4" key="1">
    <citation type="journal article" date="2019" name="Sci. Rep.">
        <title>Orb-weaving spider Araneus ventricosus genome elucidates the spidroin gene catalogue.</title>
        <authorList>
            <person name="Kono N."/>
            <person name="Nakamura H."/>
            <person name="Ohtoshi R."/>
            <person name="Moran D.A.P."/>
            <person name="Shinohara A."/>
            <person name="Yoshida Y."/>
            <person name="Fujiwara M."/>
            <person name="Mori M."/>
            <person name="Tomita M."/>
            <person name="Arakawa K."/>
        </authorList>
    </citation>
    <scope>NUCLEOTIDE SEQUENCE [LARGE SCALE GENOMIC DNA]</scope>
</reference>
<dbReference type="AlphaFoldDB" id="A0A4Y2UY29"/>
<organism evidence="3 4">
    <name type="scientific">Araneus ventricosus</name>
    <name type="common">Orbweaver spider</name>
    <name type="synonym">Epeira ventricosa</name>
    <dbReference type="NCBI Taxonomy" id="182803"/>
    <lineage>
        <taxon>Eukaryota</taxon>
        <taxon>Metazoa</taxon>
        <taxon>Ecdysozoa</taxon>
        <taxon>Arthropoda</taxon>
        <taxon>Chelicerata</taxon>
        <taxon>Arachnida</taxon>
        <taxon>Araneae</taxon>
        <taxon>Araneomorphae</taxon>
        <taxon>Entelegynae</taxon>
        <taxon>Araneoidea</taxon>
        <taxon>Araneidae</taxon>
        <taxon>Araneus</taxon>
    </lineage>
</organism>
<proteinExistence type="predicted"/>
<evidence type="ECO:0000313" key="3">
    <source>
        <dbReference type="EMBL" id="GBO17054.1"/>
    </source>
</evidence>
<keyword evidence="2" id="KW-0812">Transmembrane</keyword>
<keyword evidence="2" id="KW-1133">Transmembrane helix</keyword>
<keyword evidence="4" id="KW-1185">Reference proteome</keyword>
<comment type="caution">
    <text evidence="3">The sequence shown here is derived from an EMBL/GenBank/DDBJ whole genome shotgun (WGS) entry which is preliminary data.</text>
</comment>
<name>A0A4Y2UY29_ARAVE</name>
<evidence type="ECO:0000256" key="2">
    <source>
        <dbReference type="SAM" id="Phobius"/>
    </source>
</evidence>
<gene>
    <name evidence="3" type="ORF">AVEN_179772_1</name>
</gene>
<dbReference type="Proteomes" id="UP000499080">
    <property type="component" value="Unassembled WGS sequence"/>
</dbReference>
<dbReference type="EMBL" id="BGPR01040853">
    <property type="protein sequence ID" value="GBO17054.1"/>
    <property type="molecule type" value="Genomic_DNA"/>
</dbReference>
<sequence length="92" mass="10663">MRIYLIPYYVGSITYAIKSSAEQSRWLFILTLHIMIIFYLIPAFCPRHGCPVQSRNETAALEDGVRNCREEGDPGHVDDFQRSHRNENSPIH</sequence>
<protein>
    <submittedName>
        <fullName evidence="3">Uncharacterized protein</fullName>
    </submittedName>
</protein>
<feature type="region of interest" description="Disordered" evidence="1">
    <location>
        <begin position="70"/>
        <end position="92"/>
    </location>
</feature>
<evidence type="ECO:0000313" key="4">
    <source>
        <dbReference type="Proteomes" id="UP000499080"/>
    </source>
</evidence>